<keyword evidence="1" id="KW-1133">Transmembrane helix</keyword>
<dbReference type="Proteomes" id="UP000236655">
    <property type="component" value="Chromosome"/>
</dbReference>
<dbReference type="InterPro" id="IPR029063">
    <property type="entry name" value="SAM-dependent_MTases_sf"/>
</dbReference>
<evidence type="ECO:0000313" key="3">
    <source>
        <dbReference type="EMBL" id="AUR53122.1"/>
    </source>
</evidence>
<evidence type="ECO:0000256" key="1">
    <source>
        <dbReference type="SAM" id="Phobius"/>
    </source>
</evidence>
<dbReference type="PANTHER" id="PTHR43591">
    <property type="entry name" value="METHYLTRANSFERASE"/>
    <property type="match status" value="1"/>
</dbReference>
<dbReference type="GO" id="GO:0032259">
    <property type="term" value="P:methylation"/>
    <property type="evidence" value="ECO:0007669"/>
    <property type="project" value="UniProtKB-KW"/>
</dbReference>
<keyword evidence="4" id="KW-1185">Reference proteome</keyword>
<keyword evidence="3" id="KW-0489">Methyltransferase</keyword>
<name>A0A2I7N9K8_9NEIS</name>
<evidence type="ECO:0000259" key="2">
    <source>
        <dbReference type="Pfam" id="PF08241"/>
    </source>
</evidence>
<keyword evidence="1" id="KW-0812">Transmembrane</keyword>
<dbReference type="SUPFAM" id="SSF53335">
    <property type="entry name" value="S-adenosyl-L-methionine-dependent methyltransferases"/>
    <property type="match status" value="1"/>
</dbReference>
<reference evidence="4" key="1">
    <citation type="submission" date="2017-11" db="EMBL/GenBank/DDBJ databases">
        <authorList>
            <person name="Chan K.G."/>
            <person name="Lee L.S."/>
        </authorList>
    </citation>
    <scope>NUCLEOTIDE SEQUENCE [LARGE SCALE GENOMIC DNA]</scope>
    <source>
        <strain evidence="4">DSM 100970</strain>
    </source>
</reference>
<accession>A0A2I7N9K8</accession>
<proteinExistence type="predicted"/>
<keyword evidence="1" id="KW-0472">Membrane</keyword>
<gene>
    <name evidence="3" type="ORF">CUN60_12775</name>
</gene>
<evidence type="ECO:0000313" key="4">
    <source>
        <dbReference type="Proteomes" id="UP000236655"/>
    </source>
</evidence>
<protein>
    <submittedName>
        <fullName evidence="3">Class I SAM-dependent methyltransferase</fullName>
    </submittedName>
</protein>
<dbReference type="InterPro" id="IPR013216">
    <property type="entry name" value="Methyltransf_11"/>
</dbReference>
<keyword evidence="3" id="KW-0808">Transferase</keyword>
<dbReference type="RefSeq" id="WP_102952408.1">
    <property type="nucleotide sequence ID" value="NZ_CP024847.1"/>
</dbReference>
<feature type="domain" description="Methyltransferase type 11" evidence="2">
    <location>
        <begin position="74"/>
        <end position="166"/>
    </location>
</feature>
<dbReference type="KEGG" id="nba:CUN60_12775"/>
<dbReference type="OrthoDB" id="9809889at2"/>
<dbReference type="AlphaFoldDB" id="A0A2I7N9K8"/>
<dbReference type="CDD" id="cd02440">
    <property type="entry name" value="AdoMet_MTases"/>
    <property type="match status" value="1"/>
</dbReference>
<sequence>MIKFTKQPVRILKEFGKSISCFNIQKFNIDEKTVYSFGEEWNKFNSFTEKEISDIGQQYFDILPPEINKDSLVLDVGCGTGRWSKYLSDKVKWIDAVDPSNAVFAAAKLLSETNNVRVSQASADDLPFESGTFDLVMSVGVLHHIPDTQQALADITTKAKQGGFVYVYLYYALDNRGQLFRVIFKLTNAMRFFISKLPSFMKKLACEVIAFLIYLPLVGISYLFKRIFKNSKLWEKIPLSFYVGTSLKVIRNDALDRFGTPLEQRFTKQQVVEMMEQVGLRDITVSNNMPYWHAIGKRVDN</sequence>
<organism evidence="3 4">
    <name type="scientific">Aquella oligotrophica</name>
    <dbReference type="NCBI Taxonomy" id="2067065"/>
    <lineage>
        <taxon>Bacteria</taxon>
        <taxon>Pseudomonadati</taxon>
        <taxon>Pseudomonadota</taxon>
        <taxon>Betaproteobacteria</taxon>
        <taxon>Neisseriales</taxon>
        <taxon>Neisseriaceae</taxon>
        <taxon>Aquella</taxon>
    </lineage>
</organism>
<dbReference type="EMBL" id="CP024847">
    <property type="protein sequence ID" value="AUR53122.1"/>
    <property type="molecule type" value="Genomic_DNA"/>
</dbReference>
<dbReference type="Pfam" id="PF08241">
    <property type="entry name" value="Methyltransf_11"/>
    <property type="match status" value="1"/>
</dbReference>
<dbReference type="Gene3D" id="3.40.50.150">
    <property type="entry name" value="Vaccinia Virus protein VP39"/>
    <property type="match status" value="1"/>
</dbReference>
<dbReference type="PANTHER" id="PTHR43591:SF110">
    <property type="entry name" value="RHODANESE DOMAIN-CONTAINING PROTEIN"/>
    <property type="match status" value="1"/>
</dbReference>
<feature type="transmembrane region" description="Helical" evidence="1">
    <location>
        <begin position="204"/>
        <end position="224"/>
    </location>
</feature>
<dbReference type="GO" id="GO:0008757">
    <property type="term" value="F:S-adenosylmethionine-dependent methyltransferase activity"/>
    <property type="evidence" value="ECO:0007669"/>
    <property type="project" value="InterPro"/>
</dbReference>